<keyword evidence="2" id="KW-1185">Reference proteome</keyword>
<dbReference type="InterPro" id="IPR016024">
    <property type="entry name" value="ARM-type_fold"/>
</dbReference>
<dbReference type="OrthoDB" id="822648at2"/>
<evidence type="ECO:0000313" key="1">
    <source>
        <dbReference type="EMBL" id="PZX54933.1"/>
    </source>
</evidence>
<accession>A0A2W7R266</accession>
<gene>
    <name evidence="1" type="ORF">LV85_01274</name>
</gene>
<reference evidence="1 2" key="1">
    <citation type="submission" date="2018-06" db="EMBL/GenBank/DDBJ databases">
        <title>Genomic Encyclopedia of Archaeal and Bacterial Type Strains, Phase II (KMG-II): from individual species to whole genera.</title>
        <authorList>
            <person name="Goeker M."/>
        </authorList>
    </citation>
    <scope>NUCLEOTIDE SEQUENCE [LARGE SCALE GENOMIC DNA]</scope>
    <source>
        <strain evidence="1 2">DSM 19830</strain>
    </source>
</reference>
<evidence type="ECO:0008006" key="3">
    <source>
        <dbReference type="Google" id="ProtNLM"/>
    </source>
</evidence>
<sequence length="175" mass="20354">MDEEIEGLIKRMSDPNEKEAFYFADKLGKKLGESGKDKVIELVKGDNWEVSYLACRALSQSSFNEDSLDAIFEAIKDKKNRPHQGAFVQILEEFDLSLRFVDIFRVFLFGNFKAQALAKMYLDEVEFDMTPRTLRKAEKHWNHYLHNPEDEGSLELKKLEVEPILAEIKDLFSED</sequence>
<dbReference type="Gene3D" id="1.25.10.10">
    <property type="entry name" value="Leucine-rich Repeat Variant"/>
    <property type="match status" value="1"/>
</dbReference>
<dbReference type="AlphaFoldDB" id="A0A2W7R266"/>
<dbReference type="EMBL" id="QKZT01000004">
    <property type="protein sequence ID" value="PZX54933.1"/>
    <property type="molecule type" value="Genomic_DNA"/>
</dbReference>
<dbReference type="SUPFAM" id="SSF48371">
    <property type="entry name" value="ARM repeat"/>
    <property type="match status" value="1"/>
</dbReference>
<comment type="caution">
    <text evidence="1">The sequence shown here is derived from an EMBL/GenBank/DDBJ whole genome shotgun (WGS) entry which is preliminary data.</text>
</comment>
<organism evidence="1 2">
    <name type="scientific">Algoriphagus chordae</name>
    <dbReference type="NCBI Taxonomy" id="237019"/>
    <lineage>
        <taxon>Bacteria</taxon>
        <taxon>Pseudomonadati</taxon>
        <taxon>Bacteroidota</taxon>
        <taxon>Cytophagia</taxon>
        <taxon>Cytophagales</taxon>
        <taxon>Cyclobacteriaceae</taxon>
        <taxon>Algoriphagus</taxon>
    </lineage>
</organism>
<proteinExistence type="predicted"/>
<protein>
    <recommendedName>
        <fullName evidence="3">HEAT repeat protein</fullName>
    </recommendedName>
</protein>
<name>A0A2W7R266_9BACT</name>
<dbReference type="Proteomes" id="UP000248882">
    <property type="component" value="Unassembled WGS sequence"/>
</dbReference>
<dbReference type="RefSeq" id="WP_111317341.1">
    <property type="nucleotide sequence ID" value="NZ_QKZT01000004.1"/>
</dbReference>
<dbReference type="InterPro" id="IPR011989">
    <property type="entry name" value="ARM-like"/>
</dbReference>
<evidence type="ECO:0000313" key="2">
    <source>
        <dbReference type="Proteomes" id="UP000248882"/>
    </source>
</evidence>